<evidence type="ECO:0000313" key="3">
    <source>
        <dbReference type="Proteomes" id="UP000251213"/>
    </source>
</evidence>
<reference evidence="2 3" key="1">
    <citation type="submission" date="2018-06" db="EMBL/GenBank/DDBJ databases">
        <title>Thermoflavimicrobium daqus sp. nov., a thermophilic microbe isolated from Moutai-flavour Daqu.</title>
        <authorList>
            <person name="Wang X."/>
            <person name="Zhou H."/>
        </authorList>
    </citation>
    <scope>NUCLEOTIDE SEQUENCE [LARGE SCALE GENOMIC DNA]</scope>
    <source>
        <strain evidence="2 3">FBKL4.011</strain>
    </source>
</reference>
<dbReference type="OrthoDB" id="2989229at2"/>
<dbReference type="InterPro" id="IPR006674">
    <property type="entry name" value="HD_domain"/>
</dbReference>
<dbReference type="EMBL" id="QJKK01000001">
    <property type="protein sequence ID" value="RAL26726.1"/>
    <property type="molecule type" value="Genomic_DNA"/>
</dbReference>
<dbReference type="Proteomes" id="UP000251213">
    <property type="component" value="Unassembled WGS sequence"/>
</dbReference>
<feature type="domain" description="HD/PDEase" evidence="1">
    <location>
        <begin position="25"/>
        <end position="118"/>
    </location>
</feature>
<keyword evidence="3" id="KW-1185">Reference proteome</keyword>
<accession>A0A364K8U6</accession>
<sequence length="199" mass="23223">MNLLDNSQSNSIGFERKWLSQFIPTESARYQHILGVVQYMENLLPRLNVPYDWKPLLLQACYLHDIGYSPNFIKYDFHPLDGAIFASKKGFLKPVVASILFHSCAFEMVKKTRNDLIELYEINYTLLDQLDLLFIDLVTFCDLHTSSTGQPITFQDRVQDVLDRYGPHHEVSKLMLANRPYYEMTIRNVNRILSKSIEL</sequence>
<gene>
    <name evidence="2" type="ORF">DL897_01350</name>
</gene>
<dbReference type="Pfam" id="PF01966">
    <property type="entry name" value="HD"/>
    <property type="match status" value="1"/>
</dbReference>
<dbReference type="SUPFAM" id="SSF109604">
    <property type="entry name" value="HD-domain/PDEase-like"/>
    <property type="match status" value="1"/>
</dbReference>
<protein>
    <recommendedName>
        <fullName evidence="1">HD/PDEase domain-containing protein</fullName>
    </recommendedName>
</protein>
<organism evidence="2 3">
    <name type="scientific">Thermoflavimicrobium daqui</name>
    <dbReference type="NCBI Taxonomy" id="2137476"/>
    <lineage>
        <taxon>Bacteria</taxon>
        <taxon>Bacillati</taxon>
        <taxon>Bacillota</taxon>
        <taxon>Bacilli</taxon>
        <taxon>Bacillales</taxon>
        <taxon>Thermoactinomycetaceae</taxon>
        <taxon>Thermoflavimicrobium</taxon>
    </lineage>
</organism>
<reference evidence="2 3" key="2">
    <citation type="submission" date="2018-06" db="EMBL/GenBank/DDBJ databases">
        <authorList>
            <person name="Zhirakovskaya E."/>
        </authorList>
    </citation>
    <scope>NUCLEOTIDE SEQUENCE [LARGE SCALE GENOMIC DNA]</scope>
    <source>
        <strain evidence="2 3">FBKL4.011</strain>
    </source>
</reference>
<dbReference type="CDD" id="cd00077">
    <property type="entry name" value="HDc"/>
    <property type="match status" value="1"/>
</dbReference>
<comment type="caution">
    <text evidence="2">The sequence shown here is derived from an EMBL/GenBank/DDBJ whole genome shotgun (WGS) entry which is preliminary data.</text>
</comment>
<evidence type="ECO:0000313" key="2">
    <source>
        <dbReference type="EMBL" id="RAL26726.1"/>
    </source>
</evidence>
<name>A0A364K8U6_9BACL</name>
<dbReference type="Gene3D" id="1.10.3210.10">
    <property type="entry name" value="Hypothetical protein af1432"/>
    <property type="match status" value="1"/>
</dbReference>
<proteinExistence type="predicted"/>
<dbReference type="RefSeq" id="WP_113657331.1">
    <property type="nucleotide sequence ID" value="NZ_KZ845663.1"/>
</dbReference>
<dbReference type="AlphaFoldDB" id="A0A364K8U6"/>
<dbReference type="SMART" id="SM00471">
    <property type="entry name" value="HDc"/>
    <property type="match status" value="1"/>
</dbReference>
<evidence type="ECO:0000259" key="1">
    <source>
        <dbReference type="SMART" id="SM00471"/>
    </source>
</evidence>
<dbReference type="InterPro" id="IPR003607">
    <property type="entry name" value="HD/PDEase_dom"/>
</dbReference>